<dbReference type="InterPro" id="IPR036236">
    <property type="entry name" value="Znf_C2H2_sf"/>
</dbReference>
<keyword evidence="5 11" id="KW-0863">Zinc-finger</keyword>
<dbReference type="EMBL" id="QKKF02019844">
    <property type="protein sequence ID" value="RZF39479.1"/>
    <property type="molecule type" value="Genomic_DNA"/>
</dbReference>
<evidence type="ECO:0000256" key="11">
    <source>
        <dbReference type="PROSITE-ProRule" id="PRU00042"/>
    </source>
</evidence>
<keyword evidence="8" id="KW-0238">DNA-binding</keyword>
<protein>
    <recommendedName>
        <fullName evidence="12">C2H2-type domain-containing protein</fullName>
    </recommendedName>
</protein>
<keyword evidence="7" id="KW-0805">Transcription regulation</keyword>
<evidence type="ECO:0000313" key="13">
    <source>
        <dbReference type="EMBL" id="RZF39479.1"/>
    </source>
</evidence>
<dbReference type="Gene3D" id="3.30.160.60">
    <property type="entry name" value="Classic Zinc Finger"/>
    <property type="match status" value="1"/>
</dbReference>
<evidence type="ECO:0000259" key="12">
    <source>
        <dbReference type="PROSITE" id="PS50157"/>
    </source>
</evidence>
<dbReference type="Pfam" id="PF13909">
    <property type="entry name" value="zf-H2C2_5"/>
    <property type="match status" value="1"/>
</dbReference>
<comment type="similarity">
    <text evidence="2">Belongs to the krueppel C2H2-type zinc-finger protein family.</text>
</comment>
<dbReference type="InParanoid" id="A0A482X0X6"/>
<dbReference type="STRING" id="195883.A0A482X0X6"/>
<keyword evidence="3" id="KW-0479">Metal-binding</keyword>
<dbReference type="InterPro" id="IPR013087">
    <property type="entry name" value="Znf_C2H2_type"/>
</dbReference>
<dbReference type="OrthoDB" id="6571533at2759"/>
<accession>A0A482X0X6</accession>
<evidence type="ECO:0000256" key="7">
    <source>
        <dbReference type="ARBA" id="ARBA00023015"/>
    </source>
</evidence>
<dbReference type="PROSITE" id="PS50157">
    <property type="entry name" value="ZINC_FINGER_C2H2_2"/>
    <property type="match status" value="1"/>
</dbReference>
<evidence type="ECO:0000256" key="4">
    <source>
        <dbReference type="ARBA" id="ARBA00022737"/>
    </source>
</evidence>
<dbReference type="SMR" id="A0A482X0X6"/>
<evidence type="ECO:0000313" key="14">
    <source>
        <dbReference type="Proteomes" id="UP000291343"/>
    </source>
</evidence>
<dbReference type="GO" id="GO:0003677">
    <property type="term" value="F:DNA binding"/>
    <property type="evidence" value="ECO:0007669"/>
    <property type="project" value="UniProtKB-KW"/>
</dbReference>
<feature type="non-terminal residue" evidence="13">
    <location>
        <position position="1"/>
    </location>
</feature>
<comment type="caution">
    <text evidence="13">The sequence shown here is derived from an EMBL/GenBank/DDBJ whole genome shotgun (WGS) entry which is preliminary data.</text>
</comment>
<evidence type="ECO:0000256" key="10">
    <source>
        <dbReference type="ARBA" id="ARBA00023242"/>
    </source>
</evidence>
<evidence type="ECO:0000256" key="1">
    <source>
        <dbReference type="ARBA" id="ARBA00004123"/>
    </source>
</evidence>
<sequence length="100" mass="11670">EDSIYSDGYSALLTVIGVNRTTMNSKVKSTSKTEEWYKKRMCPRCGKDFLHLGSLRKHLKFECGLEPQFKCPYCEHRSKQKGNLKQHIQNKHRISIIEIP</sequence>
<dbReference type="SUPFAM" id="SSF57667">
    <property type="entry name" value="beta-beta-alpha zinc fingers"/>
    <property type="match status" value="2"/>
</dbReference>
<evidence type="ECO:0000256" key="2">
    <source>
        <dbReference type="ARBA" id="ARBA00006991"/>
    </source>
</evidence>
<evidence type="ECO:0000256" key="5">
    <source>
        <dbReference type="ARBA" id="ARBA00022771"/>
    </source>
</evidence>
<evidence type="ECO:0000256" key="8">
    <source>
        <dbReference type="ARBA" id="ARBA00023125"/>
    </source>
</evidence>
<keyword evidence="14" id="KW-1185">Reference proteome</keyword>
<feature type="domain" description="C2H2-type" evidence="12">
    <location>
        <begin position="40"/>
        <end position="67"/>
    </location>
</feature>
<proteinExistence type="inferred from homology"/>
<evidence type="ECO:0000256" key="9">
    <source>
        <dbReference type="ARBA" id="ARBA00023163"/>
    </source>
</evidence>
<evidence type="ECO:0000256" key="3">
    <source>
        <dbReference type="ARBA" id="ARBA00022723"/>
    </source>
</evidence>
<keyword evidence="10" id="KW-0539">Nucleus</keyword>
<gene>
    <name evidence="13" type="ORF">LSTR_LSTR001000</name>
</gene>
<reference evidence="13 14" key="1">
    <citation type="journal article" date="2017" name="Gigascience">
        <title>Genome sequence of the small brown planthopper, Laodelphax striatellus.</title>
        <authorList>
            <person name="Zhu J."/>
            <person name="Jiang F."/>
            <person name="Wang X."/>
            <person name="Yang P."/>
            <person name="Bao Y."/>
            <person name="Zhao W."/>
            <person name="Wang W."/>
            <person name="Lu H."/>
            <person name="Wang Q."/>
            <person name="Cui N."/>
            <person name="Li J."/>
            <person name="Chen X."/>
            <person name="Luo L."/>
            <person name="Yu J."/>
            <person name="Kang L."/>
            <person name="Cui F."/>
        </authorList>
    </citation>
    <scope>NUCLEOTIDE SEQUENCE [LARGE SCALE GENOMIC DNA]</scope>
    <source>
        <strain evidence="13">Lst14</strain>
    </source>
</reference>
<dbReference type="Proteomes" id="UP000291343">
    <property type="component" value="Unassembled WGS sequence"/>
</dbReference>
<keyword evidence="4" id="KW-0677">Repeat</keyword>
<dbReference type="GO" id="GO:0005634">
    <property type="term" value="C:nucleus"/>
    <property type="evidence" value="ECO:0007669"/>
    <property type="project" value="UniProtKB-SubCell"/>
</dbReference>
<dbReference type="AlphaFoldDB" id="A0A482X0X6"/>
<keyword evidence="9" id="KW-0804">Transcription</keyword>
<dbReference type="FunFam" id="3.30.160.60:FF:000075">
    <property type="entry name" value="Putative zinc finger protein 536"/>
    <property type="match status" value="1"/>
</dbReference>
<dbReference type="GO" id="GO:0008270">
    <property type="term" value="F:zinc ion binding"/>
    <property type="evidence" value="ECO:0007669"/>
    <property type="project" value="UniProtKB-KW"/>
</dbReference>
<evidence type="ECO:0000256" key="6">
    <source>
        <dbReference type="ARBA" id="ARBA00022833"/>
    </source>
</evidence>
<comment type="subcellular location">
    <subcellularLocation>
        <location evidence="1">Nucleus</location>
    </subcellularLocation>
</comment>
<keyword evidence="6" id="KW-0862">Zinc</keyword>
<name>A0A482X0X6_LAOST</name>
<organism evidence="13 14">
    <name type="scientific">Laodelphax striatellus</name>
    <name type="common">Small brown planthopper</name>
    <name type="synonym">Delphax striatella</name>
    <dbReference type="NCBI Taxonomy" id="195883"/>
    <lineage>
        <taxon>Eukaryota</taxon>
        <taxon>Metazoa</taxon>
        <taxon>Ecdysozoa</taxon>
        <taxon>Arthropoda</taxon>
        <taxon>Hexapoda</taxon>
        <taxon>Insecta</taxon>
        <taxon>Pterygota</taxon>
        <taxon>Neoptera</taxon>
        <taxon>Paraneoptera</taxon>
        <taxon>Hemiptera</taxon>
        <taxon>Auchenorrhyncha</taxon>
        <taxon>Fulgoroidea</taxon>
        <taxon>Delphacidae</taxon>
        <taxon>Criomorphinae</taxon>
        <taxon>Laodelphax</taxon>
    </lineage>
</organism>
<dbReference type="SMART" id="SM00355">
    <property type="entry name" value="ZnF_C2H2"/>
    <property type="match status" value="2"/>
</dbReference>